<evidence type="ECO:0000256" key="1">
    <source>
        <dbReference type="ARBA" id="ARBA00022801"/>
    </source>
</evidence>
<dbReference type="SUPFAM" id="SSF53187">
    <property type="entry name" value="Zn-dependent exopeptidases"/>
    <property type="match status" value="1"/>
</dbReference>
<dbReference type="InterPro" id="IPR002508">
    <property type="entry name" value="MurNAc-LAA_cat"/>
</dbReference>
<comment type="caution">
    <text evidence="3">The sequence shown here is derived from an EMBL/GenBank/DDBJ whole genome shotgun (WGS) entry which is preliminary data.</text>
</comment>
<dbReference type="GO" id="GO:0008745">
    <property type="term" value="F:N-acetylmuramoyl-L-alanine amidase activity"/>
    <property type="evidence" value="ECO:0007669"/>
    <property type="project" value="InterPro"/>
</dbReference>
<proteinExistence type="predicted"/>
<name>A0A0F9J625_9ZZZZ</name>
<reference evidence="3" key="1">
    <citation type="journal article" date="2015" name="Nature">
        <title>Complex archaea that bridge the gap between prokaryotes and eukaryotes.</title>
        <authorList>
            <person name="Spang A."/>
            <person name="Saw J.H."/>
            <person name="Jorgensen S.L."/>
            <person name="Zaremba-Niedzwiedzka K."/>
            <person name="Martijn J."/>
            <person name="Lind A.E."/>
            <person name="van Eijk R."/>
            <person name="Schleper C."/>
            <person name="Guy L."/>
            <person name="Ettema T.J."/>
        </authorList>
    </citation>
    <scope>NUCLEOTIDE SEQUENCE</scope>
</reference>
<protein>
    <recommendedName>
        <fullName evidence="2">MurNAc-LAA domain-containing protein</fullName>
    </recommendedName>
</protein>
<accession>A0A0F9J625</accession>
<gene>
    <name evidence="3" type="ORF">LCGC14_1493510</name>
</gene>
<dbReference type="PANTHER" id="PTHR30404">
    <property type="entry name" value="N-ACETYLMURAMOYL-L-ALANINE AMIDASE"/>
    <property type="match status" value="1"/>
</dbReference>
<dbReference type="CDD" id="cd02696">
    <property type="entry name" value="MurNAc-LAA"/>
    <property type="match status" value="1"/>
</dbReference>
<dbReference type="SMART" id="SM00646">
    <property type="entry name" value="Ami_3"/>
    <property type="match status" value="1"/>
</dbReference>
<keyword evidence="1" id="KW-0378">Hydrolase</keyword>
<dbReference type="EMBL" id="LAZR01010763">
    <property type="protein sequence ID" value="KKM65214.1"/>
    <property type="molecule type" value="Genomic_DNA"/>
</dbReference>
<organism evidence="3">
    <name type="scientific">marine sediment metagenome</name>
    <dbReference type="NCBI Taxonomy" id="412755"/>
    <lineage>
        <taxon>unclassified sequences</taxon>
        <taxon>metagenomes</taxon>
        <taxon>ecological metagenomes</taxon>
    </lineage>
</organism>
<dbReference type="GO" id="GO:0030288">
    <property type="term" value="C:outer membrane-bounded periplasmic space"/>
    <property type="evidence" value="ECO:0007669"/>
    <property type="project" value="TreeGrafter"/>
</dbReference>
<sequence>MIKRFCSYFLIWIIYIVPQQAYGQDKWQRPIVVIDPGHGGTDSGAIGINGIREKDVVFHITMEILLLNREMFGDSLEIYSTRYTDTLISLRNRTKLTNTLKPHAFLSIHCNGAIRRKAHGIEVYIKQSNRKAERLARLFTAGLSNKLGLKNRGIRFGDYQVLRETGEFTSVLTELGFLSNIDEAEHISKESSIVAYALLILETLIKYVYHD</sequence>
<dbReference type="Pfam" id="PF01520">
    <property type="entry name" value="Amidase_3"/>
    <property type="match status" value="1"/>
</dbReference>
<evidence type="ECO:0000313" key="3">
    <source>
        <dbReference type="EMBL" id="KKM65214.1"/>
    </source>
</evidence>
<dbReference type="AlphaFoldDB" id="A0A0F9J625"/>
<dbReference type="Gene3D" id="3.40.630.40">
    <property type="entry name" value="Zn-dependent exopeptidases"/>
    <property type="match status" value="1"/>
</dbReference>
<dbReference type="PANTHER" id="PTHR30404:SF0">
    <property type="entry name" value="N-ACETYLMURAMOYL-L-ALANINE AMIDASE AMIC"/>
    <property type="match status" value="1"/>
</dbReference>
<dbReference type="InterPro" id="IPR050695">
    <property type="entry name" value="N-acetylmuramoyl_amidase_3"/>
</dbReference>
<evidence type="ECO:0000259" key="2">
    <source>
        <dbReference type="SMART" id="SM00646"/>
    </source>
</evidence>
<feature type="domain" description="MurNAc-LAA" evidence="2">
    <location>
        <begin position="94"/>
        <end position="205"/>
    </location>
</feature>
<dbReference type="GO" id="GO:0009253">
    <property type="term" value="P:peptidoglycan catabolic process"/>
    <property type="evidence" value="ECO:0007669"/>
    <property type="project" value="InterPro"/>
</dbReference>